<keyword evidence="2" id="KW-0677">Repeat</keyword>
<dbReference type="InterPro" id="IPR026919">
    <property type="entry name" value="ADGRV1"/>
</dbReference>
<comment type="caution">
    <text evidence="5">The sequence shown here is derived from an EMBL/GenBank/DDBJ whole genome shotgun (WGS) entry which is preliminary data.</text>
</comment>
<evidence type="ECO:0000259" key="4">
    <source>
        <dbReference type="SMART" id="SM00237"/>
    </source>
</evidence>
<evidence type="ECO:0000313" key="6">
    <source>
        <dbReference type="Proteomes" id="UP000179243"/>
    </source>
</evidence>
<reference evidence="5 6" key="1">
    <citation type="journal article" date="2016" name="Nat. Commun.">
        <title>Thousands of microbial genomes shed light on interconnected biogeochemical processes in an aquifer system.</title>
        <authorList>
            <person name="Anantharaman K."/>
            <person name="Brown C.T."/>
            <person name="Hug L.A."/>
            <person name="Sharon I."/>
            <person name="Castelle C.J."/>
            <person name="Probst A.J."/>
            <person name="Thomas B.C."/>
            <person name="Singh A."/>
            <person name="Wilkins M.J."/>
            <person name="Karaoz U."/>
            <person name="Brodie E.L."/>
            <person name="Williams K.H."/>
            <person name="Hubbard S.S."/>
            <person name="Banfield J.F."/>
        </authorList>
    </citation>
    <scope>NUCLEOTIDE SEQUENCE [LARGE SCALE GENOMIC DNA]</scope>
</reference>
<evidence type="ECO:0000256" key="2">
    <source>
        <dbReference type="ARBA" id="ARBA00022737"/>
    </source>
</evidence>
<dbReference type="EMBL" id="MFYX01000099">
    <property type="protein sequence ID" value="OGK02994.1"/>
    <property type="molecule type" value="Genomic_DNA"/>
</dbReference>
<gene>
    <name evidence="5" type="ORF">A2519_06525</name>
</gene>
<dbReference type="Gene3D" id="2.60.40.2030">
    <property type="match status" value="3"/>
</dbReference>
<dbReference type="Pfam" id="PF03160">
    <property type="entry name" value="Calx-beta"/>
    <property type="match status" value="3"/>
</dbReference>
<keyword evidence="3" id="KW-0106">Calcium</keyword>
<dbReference type="Proteomes" id="UP000179243">
    <property type="component" value="Unassembled WGS sequence"/>
</dbReference>
<dbReference type="SMART" id="SM00237">
    <property type="entry name" value="Calx_beta"/>
    <property type="match status" value="3"/>
</dbReference>
<sequence length="541" mass="55597">MINRDAAAAKTINCSLSNLPGSVAGLSMYRTSSTENCVDAGQVAVSAGSFSGVLPAYSITTFTGAMGTQKGALQFTSADWSSFENGAYGTNPLIIAVTRTGGSSGAVSVNFTTSNGTATAGSDYTAVSGTLNWADGDVTNKTFAVSILNDAICEGNETINLTLSSPTGGATPGTPSEAVLTIVERAGVLQYSAANFSVNENSGTATVSVKRSDGSAGAVSVDYRTIDRTATAGSDYTAVSGTLSWADGDTANKTFTVPVLDDAVYEGEETVTLAISNPTGGARLGSVYPGPMITMVDNDPAPPAGALLFGAPVYYDGRYRVMESGGSFQPNLSPVTIAVQRVGGSVGAVSVNYATGNGTATAGSDYTAVSGTLSWADGDTVSKTFTVSTLDDAVYEGDETVNLTLSNPTGGAALVPDRSADVLIIMENDTTHIVVSSQFSADKEDIAPFLTAYPSPFNPVVNFAFSAGRQGLLPSSAVKLRIYDLRGVLIKELSPKSSGQGVCRLTWDGRDCNGRPLSSQIFVVRLTAGRQVVTGKVIMMK</sequence>
<dbReference type="AlphaFoldDB" id="A0A1F7F8K4"/>
<dbReference type="SUPFAM" id="SSF141072">
    <property type="entry name" value="CalX-like"/>
    <property type="match status" value="3"/>
</dbReference>
<accession>A0A1F7F8K4</accession>
<dbReference type="InterPro" id="IPR038081">
    <property type="entry name" value="CalX-like_sf"/>
</dbReference>
<evidence type="ECO:0000256" key="1">
    <source>
        <dbReference type="ARBA" id="ARBA00022729"/>
    </source>
</evidence>
<feature type="domain" description="Calx-beta" evidence="4">
    <location>
        <begin position="294"/>
        <end position="406"/>
    </location>
</feature>
<dbReference type="InterPro" id="IPR013780">
    <property type="entry name" value="Glyco_hydro_b"/>
</dbReference>
<proteinExistence type="predicted"/>
<organism evidence="5 6">
    <name type="scientific">Candidatus Raymondbacteria bacterium RIFOXYD12_FULL_49_13</name>
    <dbReference type="NCBI Taxonomy" id="1817890"/>
    <lineage>
        <taxon>Bacteria</taxon>
        <taxon>Raymondiibacteriota</taxon>
    </lineage>
</organism>
<dbReference type="PANTHER" id="PTHR46682:SF1">
    <property type="entry name" value="ADHESION G-PROTEIN COUPLED RECEPTOR V1"/>
    <property type="match status" value="1"/>
</dbReference>
<feature type="domain" description="Calx-beta" evidence="4">
    <location>
        <begin position="73"/>
        <end position="164"/>
    </location>
</feature>
<dbReference type="GO" id="GO:0004930">
    <property type="term" value="F:G protein-coupled receptor activity"/>
    <property type="evidence" value="ECO:0007669"/>
    <property type="project" value="InterPro"/>
</dbReference>
<dbReference type="PANTHER" id="PTHR46682">
    <property type="entry name" value="ADHESION G-PROTEIN COUPLED RECEPTOR V1"/>
    <property type="match status" value="1"/>
</dbReference>
<evidence type="ECO:0000313" key="5">
    <source>
        <dbReference type="EMBL" id="OGK02994.1"/>
    </source>
</evidence>
<protein>
    <recommendedName>
        <fullName evidence="4">Calx-beta domain-containing protein</fullName>
    </recommendedName>
</protein>
<keyword evidence="1" id="KW-0732">Signal</keyword>
<dbReference type="InterPro" id="IPR003644">
    <property type="entry name" value="Calx_beta"/>
</dbReference>
<dbReference type="GO" id="GO:0016020">
    <property type="term" value="C:membrane"/>
    <property type="evidence" value="ECO:0007669"/>
    <property type="project" value="InterPro"/>
</dbReference>
<feature type="domain" description="Calx-beta" evidence="4">
    <location>
        <begin position="178"/>
        <end position="276"/>
    </location>
</feature>
<name>A0A1F7F8K4_UNCRA</name>
<dbReference type="Gene3D" id="2.60.40.1180">
    <property type="entry name" value="Golgi alpha-mannosidase II"/>
    <property type="match status" value="1"/>
</dbReference>
<dbReference type="Gene3D" id="2.60.40.4070">
    <property type="match status" value="1"/>
</dbReference>
<evidence type="ECO:0000256" key="3">
    <source>
        <dbReference type="ARBA" id="ARBA00022837"/>
    </source>
</evidence>